<protein>
    <submittedName>
        <fullName evidence="2">Uncharacterized protein</fullName>
    </submittedName>
</protein>
<dbReference type="EMBL" id="JBHSSE010000008">
    <property type="protein sequence ID" value="MFC6201002.1"/>
    <property type="molecule type" value="Genomic_DNA"/>
</dbReference>
<dbReference type="Proteomes" id="UP001596171">
    <property type="component" value="Unassembled WGS sequence"/>
</dbReference>
<gene>
    <name evidence="2" type="ORF">ACFP1L_03705</name>
</gene>
<name>A0ABW1SHI0_9LACO</name>
<accession>A0ABW1SHI0</accession>
<proteinExistence type="predicted"/>
<evidence type="ECO:0000313" key="2">
    <source>
        <dbReference type="EMBL" id="MFC6201002.1"/>
    </source>
</evidence>
<feature type="transmembrane region" description="Helical" evidence="1">
    <location>
        <begin position="59"/>
        <end position="80"/>
    </location>
</feature>
<evidence type="ECO:0000313" key="3">
    <source>
        <dbReference type="Proteomes" id="UP001596171"/>
    </source>
</evidence>
<reference evidence="3" key="1">
    <citation type="journal article" date="2019" name="Int. J. Syst. Evol. Microbiol.">
        <title>The Global Catalogue of Microorganisms (GCM) 10K type strain sequencing project: providing services to taxonomists for standard genome sequencing and annotation.</title>
        <authorList>
            <consortium name="The Broad Institute Genomics Platform"/>
            <consortium name="The Broad Institute Genome Sequencing Center for Infectious Disease"/>
            <person name="Wu L."/>
            <person name="Ma J."/>
        </authorList>
    </citation>
    <scope>NUCLEOTIDE SEQUENCE [LARGE SCALE GENOMIC DNA]</scope>
    <source>
        <strain evidence="3">CCM 8930</strain>
    </source>
</reference>
<organism evidence="2 3">
    <name type="scientific">Lactiplantibacillus nangangensis</name>
    <dbReference type="NCBI Taxonomy" id="2559917"/>
    <lineage>
        <taxon>Bacteria</taxon>
        <taxon>Bacillati</taxon>
        <taxon>Bacillota</taxon>
        <taxon>Bacilli</taxon>
        <taxon>Lactobacillales</taxon>
        <taxon>Lactobacillaceae</taxon>
        <taxon>Lactiplantibacillus</taxon>
    </lineage>
</organism>
<comment type="caution">
    <text evidence="2">The sequence shown here is derived from an EMBL/GenBank/DDBJ whole genome shotgun (WGS) entry which is preliminary data.</text>
</comment>
<keyword evidence="1" id="KW-0812">Transmembrane</keyword>
<feature type="transmembrane region" description="Helical" evidence="1">
    <location>
        <begin position="24"/>
        <end position="47"/>
    </location>
</feature>
<keyword evidence="3" id="KW-1185">Reference proteome</keyword>
<sequence length="117" mass="12860">MISNRSIMIQNSASDDFISGIVNFLVRGMVLIFSGPILLFIYSKSLLKNRCTNYEKNKLLLLLPIIALSILGSSLTAHAATHFYTVKLQNASSHYELPVGFGEDDGDGDGNIVWPVQ</sequence>
<keyword evidence="1" id="KW-1133">Transmembrane helix</keyword>
<dbReference type="RefSeq" id="WP_137616929.1">
    <property type="nucleotide sequence ID" value="NZ_BJDI01000014.1"/>
</dbReference>
<keyword evidence="1" id="KW-0472">Membrane</keyword>
<evidence type="ECO:0000256" key="1">
    <source>
        <dbReference type="SAM" id="Phobius"/>
    </source>
</evidence>